<dbReference type="GeneID" id="98406627"/>
<sequence>MRFTRFGRYTPIEFNARRQAAFARKQQRERDRYPLFPEHVAAEQHQADEEIDRRQRQADRFEASQRAFEARVWRKARTRFFSLPEAGKAQIRAKWLSWPGPTTATNFIYIVDELSGDRARRVAEADAGHAEIRRRAWESVNRQAALEVV</sequence>
<organism evidence="1 2">
    <name type="scientific">Cupriavidus basilensis</name>
    <dbReference type="NCBI Taxonomy" id="68895"/>
    <lineage>
        <taxon>Bacteria</taxon>
        <taxon>Pseudomonadati</taxon>
        <taxon>Pseudomonadota</taxon>
        <taxon>Betaproteobacteria</taxon>
        <taxon>Burkholderiales</taxon>
        <taxon>Burkholderiaceae</taxon>
        <taxon>Cupriavidus</taxon>
    </lineage>
</organism>
<geneLocation type="plasmid" evidence="1 2">
    <name>pRK1-1</name>
</geneLocation>
<dbReference type="EMBL" id="CP062805">
    <property type="protein sequence ID" value="QOT81671.1"/>
    <property type="molecule type" value="Genomic_DNA"/>
</dbReference>
<gene>
    <name evidence="1" type="ORF">F7R26_037280</name>
</gene>
<reference evidence="1 2" key="1">
    <citation type="submission" date="2020-10" db="EMBL/GenBank/DDBJ databases">
        <title>Complete genome sequence of Cupriavidus basilensis CCUG 49340T.</title>
        <authorList>
            <person name="Salva-Serra F."/>
            <person name="Donoso R.A."/>
            <person name="Cho K.H."/>
            <person name="Yoo J.A."/>
            <person name="Lee K."/>
            <person name="Yoon S.-H."/>
            <person name="Perez-Pantoja D."/>
            <person name="Moore E.R.B."/>
        </authorList>
    </citation>
    <scope>NUCLEOTIDE SEQUENCE [LARGE SCALE GENOMIC DNA]</scope>
    <source>
        <strain evidence="2">CCUG 49340</strain>
        <plasmid evidence="1 2">pRK1-1</plasmid>
    </source>
</reference>
<keyword evidence="1" id="KW-0614">Plasmid</keyword>
<protein>
    <submittedName>
        <fullName evidence="1">Uncharacterized protein</fullName>
    </submittedName>
</protein>
<proteinExistence type="predicted"/>
<dbReference type="AlphaFoldDB" id="A0A643FR41"/>
<accession>A0A643FR41</accession>
<dbReference type="RefSeq" id="WP_058698167.1">
    <property type="nucleotide sequence ID" value="NZ_CP062805.1"/>
</dbReference>
<name>A0A643FR41_9BURK</name>
<dbReference type="Proteomes" id="UP000397656">
    <property type="component" value="Plasmid pRK1-1"/>
</dbReference>
<evidence type="ECO:0000313" key="1">
    <source>
        <dbReference type="EMBL" id="QOT81671.1"/>
    </source>
</evidence>
<evidence type="ECO:0000313" key="2">
    <source>
        <dbReference type="Proteomes" id="UP000397656"/>
    </source>
</evidence>